<dbReference type="PANTHER" id="PTHR10121">
    <property type="entry name" value="COATOMER SUBUNIT DELTA"/>
    <property type="match status" value="1"/>
</dbReference>
<dbReference type="CDD" id="cd09254">
    <property type="entry name" value="AP_delta-COPI_MHD"/>
    <property type="match status" value="1"/>
</dbReference>
<evidence type="ECO:0000256" key="3">
    <source>
        <dbReference type="ARBA" id="ARBA00022448"/>
    </source>
</evidence>
<dbReference type="SUPFAM" id="SSF64356">
    <property type="entry name" value="SNARE-like"/>
    <property type="match status" value="1"/>
</dbReference>
<dbReference type="CDD" id="cd14830">
    <property type="entry name" value="Delta_COP_N"/>
    <property type="match status" value="1"/>
</dbReference>
<sequence length="528" mass="56530">MVCLAAAVLTKSGKVLLARQFVEMPRMRIENLLATFPKLVGADKQHNTVETAEVRYVYQPIENLMVLLMTNKHSNIVADLELLRLFAKVLTEYCPGEIEEANVCKHAFELVFAFDEVVAMGHKENVTMRDIQINIEMESHEEKLSLMIRQSKEREAREKAKEKEKEIARNKGGALGSKGGIGSMPSSEMPGISSAGPVTIPSGAGIDSSMGMGGMGGMGMDRPPTYQKPLAKGTGMALGKKTMGGGASLLQQLVDTGEVDDAPMGMPGKPAGPAGGAGGAAPANRVMSDAIQLTVDEKVVVSMNRDGGLESMEVKGDLTLLITDSAMGKVTLPLRMGENPGFQFKTHPNINKQLFSAESTLGLKDPSKAFPTGSALGVLKWRLATTEESLVPLLINCWPTQTEAGGFTVNVEYELQQNHMELRDVHISIPVPAADAPTVTDGEGASFNKREGMLTWVIPVIDSANGSGSIEFTAAVDSPDAFFPIDVRFHSQKTFCEMEVPTVLSAEDGSSVPFGKVGGLSVETYRVN</sequence>
<dbReference type="AlphaFoldDB" id="A0A7S0HCE8"/>
<dbReference type="GO" id="GO:0000139">
    <property type="term" value="C:Golgi membrane"/>
    <property type="evidence" value="ECO:0007669"/>
    <property type="project" value="UniProtKB-SubCell"/>
</dbReference>
<organism evidence="14">
    <name type="scientific">Phaeocystis antarctica</name>
    <dbReference type="NCBI Taxonomy" id="33657"/>
    <lineage>
        <taxon>Eukaryota</taxon>
        <taxon>Haptista</taxon>
        <taxon>Haptophyta</taxon>
        <taxon>Prymnesiophyceae</taxon>
        <taxon>Phaeocystales</taxon>
        <taxon>Phaeocystaceae</taxon>
        <taxon>Phaeocystis</taxon>
    </lineage>
</organism>
<evidence type="ECO:0000256" key="2">
    <source>
        <dbReference type="ARBA" id="ARBA00011775"/>
    </source>
</evidence>
<dbReference type="InterPro" id="IPR027059">
    <property type="entry name" value="Coatomer_dsu"/>
</dbReference>
<dbReference type="Pfam" id="PF01217">
    <property type="entry name" value="Clat_adaptor_s"/>
    <property type="match status" value="1"/>
</dbReference>
<evidence type="ECO:0000259" key="13">
    <source>
        <dbReference type="PROSITE" id="PS51072"/>
    </source>
</evidence>
<dbReference type="FunFam" id="3.30.450.60:FF:000003">
    <property type="entry name" value="Coatomer subunit delta"/>
    <property type="match status" value="1"/>
</dbReference>
<dbReference type="InterPro" id="IPR022775">
    <property type="entry name" value="AP_mu_sigma_su"/>
</dbReference>
<name>A0A7S0HCE8_9EUKA</name>
<dbReference type="InterPro" id="IPR036168">
    <property type="entry name" value="AP2_Mu_C_sf"/>
</dbReference>
<keyword evidence="7 10" id="KW-0333">Golgi apparatus</keyword>
<evidence type="ECO:0000256" key="1">
    <source>
        <dbReference type="ARBA" id="ARBA00010516"/>
    </source>
</evidence>
<dbReference type="PROSITE" id="PS51072">
    <property type="entry name" value="MHD"/>
    <property type="match status" value="1"/>
</dbReference>
<dbReference type="PANTHER" id="PTHR10121:SF0">
    <property type="entry name" value="COATOMER SUBUNIT DELTA"/>
    <property type="match status" value="1"/>
</dbReference>
<dbReference type="Gene3D" id="3.30.450.60">
    <property type="match status" value="1"/>
</dbReference>
<dbReference type="EMBL" id="HBEP01002499">
    <property type="protein sequence ID" value="CAD8468968.1"/>
    <property type="molecule type" value="Transcribed_RNA"/>
</dbReference>
<proteinExistence type="inferred from homology"/>
<evidence type="ECO:0000256" key="11">
    <source>
        <dbReference type="RuleBase" id="RU366052"/>
    </source>
</evidence>
<dbReference type="InterPro" id="IPR011012">
    <property type="entry name" value="Longin-like_dom_sf"/>
</dbReference>
<reference evidence="14" key="1">
    <citation type="submission" date="2021-01" db="EMBL/GenBank/DDBJ databases">
        <authorList>
            <person name="Corre E."/>
            <person name="Pelletier E."/>
            <person name="Niang G."/>
            <person name="Scheremetjew M."/>
            <person name="Finn R."/>
            <person name="Kale V."/>
            <person name="Holt S."/>
            <person name="Cochrane G."/>
            <person name="Meng A."/>
            <person name="Brown T."/>
            <person name="Cohen L."/>
        </authorList>
    </citation>
    <scope>NUCLEOTIDE SEQUENCE</scope>
    <source>
        <strain evidence="14">CCMP1374</strain>
    </source>
</reference>
<protein>
    <recommendedName>
        <fullName evidence="10">Coatomer subunit delta</fullName>
    </recommendedName>
</protein>
<evidence type="ECO:0000256" key="6">
    <source>
        <dbReference type="ARBA" id="ARBA00022927"/>
    </source>
</evidence>
<comment type="subunit">
    <text evidence="2 10">Oligomeric complex that consists of at least the alpha, beta, beta', gamma, delta, epsilon and zeta subunits.</text>
</comment>
<accession>A0A7S0HCE8</accession>
<dbReference type="Gene3D" id="2.60.40.1170">
    <property type="entry name" value="Mu homology domain, subdomain B"/>
    <property type="match status" value="2"/>
</dbReference>
<evidence type="ECO:0000256" key="10">
    <source>
        <dbReference type="RuleBase" id="RU364018"/>
    </source>
</evidence>
<dbReference type="GO" id="GO:0030126">
    <property type="term" value="C:COPI vesicle coat"/>
    <property type="evidence" value="ECO:0007669"/>
    <property type="project" value="UniProtKB-UniRule"/>
</dbReference>
<evidence type="ECO:0000256" key="5">
    <source>
        <dbReference type="ARBA" id="ARBA00022892"/>
    </source>
</evidence>
<evidence type="ECO:0000256" key="8">
    <source>
        <dbReference type="ARBA" id="ARBA00023136"/>
    </source>
</evidence>
<keyword evidence="8 10" id="KW-0472">Membrane</keyword>
<evidence type="ECO:0000256" key="7">
    <source>
        <dbReference type="ARBA" id="ARBA00023034"/>
    </source>
</evidence>
<comment type="function">
    <text evidence="10">The coatomer is a cytosolic protein complex that binds to dilysine motifs and reversibly associates with Golgi non-clathrin-coated vesicles, which further mediate biosynthetic protein transport from the ER, via the Golgi up to the trans Golgi network. Coatomer complex is required for budding from Golgi membranes, and is essential for the retrograde Golgi-to-ER transport of dilysine-tagged proteins.</text>
</comment>
<gene>
    <name evidence="14" type="ORF">PANT1444_LOCUS1412</name>
</gene>
<keyword evidence="3 10" id="KW-0813">Transport</keyword>
<dbReference type="GO" id="GO:0006888">
    <property type="term" value="P:endoplasmic reticulum to Golgi vesicle-mediated transport"/>
    <property type="evidence" value="ECO:0007669"/>
    <property type="project" value="TreeGrafter"/>
</dbReference>
<keyword evidence="4 10" id="KW-0963">Cytoplasm</keyword>
<keyword evidence="9 10" id="KW-0968">Cytoplasmic vesicle</keyword>
<dbReference type="GO" id="GO:0051645">
    <property type="term" value="P:Golgi localization"/>
    <property type="evidence" value="ECO:0007669"/>
    <property type="project" value="TreeGrafter"/>
</dbReference>
<evidence type="ECO:0000256" key="9">
    <source>
        <dbReference type="ARBA" id="ARBA00023329"/>
    </source>
</evidence>
<dbReference type="SUPFAM" id="SSF49447">
    <property type="entry name" value="Second domain of Mu2 adaptin subunit (ap50) of ap2 adaptor"/>
    <property type="match status" value="1"/>
</dbReference>
<keyword evidence="5 10" id="KW-0931">ER-Golgi transport</keyword>
<keyword evidence="6 10" id="KW-0653">Protein transport</keyword>
<evidence type="ECO:0000256" key="4">
    <source>
        <dbReference type="ARBA" id="ARBA00022490"/>
    </source>
</evidence>
<dbReference type="GO" id="GO:0006890">
    <property type="term" value="P:retrograde vesicle-mediated transport, Golgi to endoplasmic reticulum"/>
    <property type="evidence" value="ECO:0007669"/>
    <property type="project" value="UniProtKB-UniRule"/>
</dbReference>
<comment type="similarity">
    <text evidence="1 10">Belongs to the adaptor complexes medium subunit family. Delta-COP subfamily.</text>
</comment>
<evidence type="ECO:0000313" key="14">
    <source>
        <dbReference type="EMBL" id="CAD8468968.1"/>
    </source>
</evidence>
<dbReference type="Pfam" id="PF00928">
    <property type="entry name" value="Adap_comp_sub"/>
    <property type="match status" value="1"/>
</dbReference>
<feature type="domain" description="MHD" evidence="13">
    <location>
        <begin position="288"/>
        <end position="528"/>
    </location>
</feature>
<feature type="region of interest" description="Disordered" evidence="12">
    <location>
        <begin position="161"/>
        <end position="212"/>
    </location>
</feature>
<evidence type="ECO:0000256" key="12">
    <source>
        <dbReference type="SAM" id="MobiDB-lite"/>
    </source>
</evidence>
<comment type="subcellular location">
    <subcellularLocation>
        <location evidence="10 11">Cytoplasm</location>
    </subcellularLocation>
    <subcellularLocation>
        <location evidence="10 11">Cytoplasmic vesicle</location>
        <location evidence="10 11">COPI-coated vesicle membrane</location>
        <topology evidence="10 11">Peripheral membrane protein</topology>
        <orientation evidence="10 11">Cytoplasmic side</orientation>
    </subcellularLocation>
    <subcellularLocation>
        <location evidence="10 11">Golgi apparatus membrane</location>
        <topology evidence="10 11">Peripheral membrane protein</topology>
        <orientation evidence="10 11">Cytoplasmic side</orientation>
    </subcellularLocation>
</comment>
<dbReference type="GO" id="GO:0015031">
    <property type="term" value="P:protein transport"/>
    <property type="evidence" value="ECO:0007669"/>
    <property type="project" value="UniProtKB-KW"/>
</dbReference>
<dbReference type="InterPro" id="IPR028565">
    <property type="entry name" value="MHD"/>
</dbReference>
<feature type="compositionally biased region" description="Gly residues" evidence="12">
    <location>
        <begin position="173"/>
        <end position="182"/>
    </location>
</feature>